<comment type="caution">
    <text evidence="7">The sequence shown here is derived from an EMBL/GenBank/DDBJ whole genome shotgun (WGS) entry which is preliminary data.</text>
</comment>
<proteinExistence type="predicted"/>
<dbReference type="Pfam" id="PF08625">
    <property type="entry name" value="Utp13"/>
    <property type="match status" value="1"/>
</dbReference>
<feature type="repeat" description="WD" evidence="5">
    <location>
        <begin position="376"/>
        <end position="418"/>
    </location>
</feature>
<evidence type="ECO:0000313" key="7">
    <source>
        <dbReference type="EMBL" id="CAH0108934.1"/>
    </source>
</evidence>
<keyword evidence="2 5" id="KW-0853">WD repeat</keyword>
<dbReference type="Proteomes" id="UP000789390">
    <property type="component" value="Unassembled WGS sequence"/>
</dbReference>
<sequence length="800" mass="89092">MAPPPERLKANYNVSVKLEPFFTGGKVQVSKDGEFLLCQCGDRIQVIDTKYGKTIRSLIQEEDEVITFVIGYDDETLISSHKSSLLRHWNWKDGSVVRTWKSLHLTPVVELVFDTTTTLVASGGTDGSLKIWDIKRQYCTHNLKGGSGVYSIVKFHPDPNLPIIFGASMDCKIRCWDLNNSKLLGVLEGHFSVVTGFTIFNSIKQAVSSGRDKVLIFWDLTTYSQIRIIPTYECTESLVPIEFGKPMPLLKVTDVKSPHVITAGERGCLRVWNVKSGVEVLTQTDSLVTQPIVEGAPTITQLEYNEINDHIYVITFDHNIIVHQRKDLTLVKQYAGYNDDILDIAWFGEGETHLAVATNSIHVKVYDIETMNCTLLKGHTDLVLALATSKSDFNILITSSKDNSVRVWRMSQSPFQITCIAQGNAHTGSVGSVALSRTKLSFLVSGSQDTCLKMWKLNPIQHESDQNLSVLHTVVAHDKDINAVCISPNDNLIASGSQDKVAKIWNSSDLKLLGVLRGHRRGLWAVQFSPADQILASGSTDGNIMLWSLIDYSCLKTLEGHESSVLRINFVSKGYQLVSAASDGLIKLWTIKTSECVATMDAHQSKVWALAVKSDDSLLVSGAGDSTLILWKDVTKEEKEAAVQEKEKRILEEQQLANLMQKGLLLEALGLAIHLDQPFRTLNILKDLMDQGEGALADLEKMLVKLSTNQKDSLLRYSTTWNTNSRHCHQAQMVLNILLANHTTDELFSLPSLRSSIAGLLMYNERHMQRLSRLRQNTAILPYTAAKIQATRGEEVMETN</sequence>
<evidence type="ECO:0000259" key="6">
    <source>
        <dbReference type="Pfam" id="PF08625"/>
    </source>
</evidence>
<dbReference type="PANTHER" id="PTHR19854:SF15">
    <property type="entry name" value="TRANSDUCIN BETA-LIKE PROTEIN 3"/>
    <property type="match status" value="1"/>
</dbReference>
<dbReference type="InterPro" id="IPR013934">
    <property type="entry name" value="Utp13_C"/>
</dbReference>
<dbReference type="PRINTS" id="PR00320">
    <property type="entry name" value="GPROTEINBRPT"/>
</dbReference>
<evidence type="ECO:0000256" key="1">
    <source>
        <dbReference type="ARBA" id="ARBA00004604"/>
    </source>
</evidence>
<dbReference type="EMBL" id="CAKKLH010000289">
    <property type="protein sequence ID" value="CAH0108934.1"/>
    <property type="molecule type" value="Genomic_DNA"/>
</dbReference>
<dbReference type="GO" id="GO:0000472">
    <property type="term" value="P:endonucleolytic cleavage to generate mature 5'-end of SSU-rRNA from (SSU-rRNA, 5.8S rRNA, LSU-rRNA)"/>
    <property type="evidence" value="ECO:0007669"/>
    <property type="project" value="TreeGrafter"/>
</dbReference>
<evidence type="ECO:0000313" key="8">
    <source>
        <dbReference type="Proteomes" id="UP000789390"/>
    </source>
</evidence>
<feature type="repeat" description="WD" evidence="5">
    <location>
        <begin position="423"/>
        <end position="458"/>
    </location>
</feature>
<dbReference type="InterPro" id="IPR036322">
    <property type="entry name" value="WD40_repeat_dom_sf"/>
</dbReference>
<organism evidence="7 8">
    <name type="scientific">Daphnia galeata</name>
    <dbReference type="NCBI Taxonomy" id="27404"/>
    <lineage>
        <taxon>Eukaryota</taxon>
        <taxon>Metazoa</taxon>
        <taxon>Ecdysozoa</taxon>
        <taxon>Arthropoda</taxon>
        <taxon>Crustacea</taxon>
        <taxon>Branchiopoda</taxon>
        <taxon>Diplostraca</taxon>
        <taxon>Cladocera</taxon>
        <taxon>Anomopoda</taxon>
        <taxon>Daphniidae</taxon>
        <taxon>Daphnia</taxon>
    </lineage>
</organism>
<reference evidence="7" key="1">
    <citation type="submission" date="2021-11" db="EMBL/GenBank/DDBJ databases">
        <authorList>
            <person name="Schell T."/>
        </authorList>
    </citation>
    <scope>NUCLEOTIDE SEQUENCE</scope>
    <source>
        <strain evidence="7">M5</strain>
    </source>
</reference>
<feature type="repeat" description="WD" evidence="5">
    <location>
        <begin position="474"/>
        <end position="506"/>
    </location>
</feature>
<feature type="repeat" description="WD" evidence="5">
    <location>
        <begin position="516"/>
        <end position="557"/>
    </location>
</feature>
<evidence type="ECO:0000256" key="5">
    <source>
        <dbReference type="PROSITE-ProRule" id="PRU00221"/>
    </source>
</evidence>
<dbReference type="PROSITE" id="PS00678">
    <property type="entry name" value="WD_REPEATS_1"/>
    <property type="match status" value="2"/>
</dbReference>
<evidence type="ECO:0000256" key="2">
    <source>
        <dbReference type="ARBA" id="ARBA00022574"/>
    </source>
</evidence>
<feature type="repeat" description="WD" evidence="5">
    <location>
        <begin position="187"/>
        <end position="228"/>
    </location>
</feature>
<dbReference type="GO" id="GO:0032040">
    <property type="term" value="C:small-subunit processome"/>
    <property type="evidence" value="ECO:0007669"/>
    <property type="project" value="InterPro"/>
</dbReference>
<dbReference type="PANTHER" id="PTHR19854">
    <property type="entry name" value="TRANSDUCIN BETA-LIKE 3"/>
    <property type="match status" value="1"/>
</dbReference>
<accession>A0A8J2WJ70</accession>
<dbReference type="FunFam" id="2.130.10.10:FF:003304">
    <property type="entry name" value="Predicted protein"/>
    <property type="match status" value="1"/>
</dbReference>
<keyword evidence="4" id="KW-0539">Nucleus</keyword>
<evidence type="ECO:0000256" key="3">
    <source>
        <dbReference type="ARBA" id="ARBA00022737"/>
    </source>
</evidence>
<feature type="repeat" description="WD" evidence="5">
    <location>
        <begin position="101"/>
        <end position="142"/>
    </location>
</feature>
<dbReference type="GO" id="GO:0034511">
    <property type="term" value="F:U3 snoRNA binding"/>
    <property type="evidence" value="ECO:0007669"/>
    <property type="project" value="TreeGrafter"/>
</dbReference>
<dbReference type="SUPFAM" id="SSF50978">
    <property type="entry name" value="WD40 repeat-like"/>
    <property type="match status" value="2"/>
</dbReference>
<dbReference type="InterPro" id="IPR020472">
    <property type="entry name" value="WD40_PAC1"/>
</dbReference>
<keyword evidence="8" id="KW-1185">Reference proteome</keyword>
<dbReference type="InterPro" id="IPR019775">
    <property type="entry name" value="WD40_repeat_CS"/>
</dbReference>
<feature type="repeat" description="WD" evidence="5">
    <location>
        <begin position="600"/>
        <end position="632"/>
    </location>
</feature>
<evidence type="ECO:0000256" key="4">
    <source>
        <dbReference type="ARBA" id="ARBA00023242"/>
    </source>
</evidence>
<dbReference type="FunFam" id="2.130.10.10:FF:000230">
    <property type="entry name" value="Transducin beta-like protein 3"/>
    <property type="match status" value="1"/>
</dbReference>
<keyword evidence="3" id="KW-0677">Repeat</keyword>
<dbReference type="InterPro" id="IPR015943">
    <property type="entry name" value="WD40/YVTN_repeat-like_dom_sf"/>
</dbReference>
<gene>
    <name evidence="7" type="ORF">DGAL_LOCUS12392</name>
</gene>
<dbReference type="GO" id="GO:0030686">
    <property type="term" value="C:90S preribosome"/>
    <property type="evidence" value="ECO:0007669"/>
    <property type="project" value="TreeGrafter"/>
</dbReference>
<dbReference type="AlphaFoldDB" id="A0A8J2WJ70"/>
<dbReference type="CDD" id="cd00200">
    <property type="entry name" value="WD40"/>
    <property type="match status" value="1"/>
</dbReference>
<dbReference type="Gene3D" id="2.130.10.10">
    <property type="entry name" value="YVTN repeat-like/Quinoprotein amine dehydrogenase"/>
    <property type="match status" value="3"/>
</dbReference>
<name>A0A8J2WJ70_9CRUS</name>
<dbReference type="OrthoDB" id="5414888at2759"/>
<feature type="domain" description="U3 small nucleolar RNA-associated protein 13 C-terminal" evidence="6">
    <location>
        <begin position="653"/>
        <end position="787"/>
    </location>
</feature>
<dbReference type="Pfam" id="PF00400">
    <property type="entry name" value="WD40"/>
    <property type="match status" value="8"/>
</dbReference>
<feature type="repeat" description="WD" evidence="5">
    <location>
        <begin position="558"/>
        <end position="599"/>
    </location>
</feature>
<dbReference type="PROSITE" id="PS50294">
    <property type="entry name" value="WD_REPEATS_REGION"/>
    <property type="match status" value="6"/>
</dbReference>
<protein>
    <recommendedName>
        <fullName evidence="6">U3 small nucleolar RNA-associated protein 13 C-terminal domain-containing protein</fullName>
    </recommendedName>
</protein>
<dbReference type="InterPro" id="IPR001680">
    <property type="entry name" value="WD40_rpt"/>
</dbReference>
<dbReference type="GO" id="GO:0000480">
    <property type="term" value="P:endonucleolytic cleavage in 5'-ETS of tricistronic rRNA transcript (SSU-rRNA, 5.8S rRNA, LSU-rRNA)"/>
    <property type="evidence" value="ECO:0007669"/>
    <property type="project" value="TreeGrafter"/>
</dbReference>
<dbReference type="SMART" id="SM00320">
    <property type="entry name" value="WD40"/>
    <property type="match status" value="11"/>
</dbReference>
<dbReference type="PROSITE" id="PS50082">
    <property type="entry name" value="WD_REPEATS_2"/>
    <property type="match status" value="8"/>
</dbReference>
<comment type="subcellular location">
    <subcellularLocation>
        <location evidence="1">Nucleus</location>
        <location evidence="1">Nucleolus</location>
    </subcellularLocation>
</comment>